<sequence>MDNTSPVSIEVSADEPQGRTSPVYVQEKGKLALNDILSEKPADFNGQIDISWLQNALNQKAAEIKYAPWDALYMPAGLWAASAYGNNTIIAAAADGKICISSDYGAVWHEKQISDNLCAAAFGNGTFILMNNSGKCFVSSDNGLSWQESIIANDNITCAAYFNDKFIAGSSSGSIYVSEDNGLNWEILYQQNNGQIIKIIYSSSKILMVLCDNNKSLYSLDNGNTFKEISMPEASWSSITHGKGKFIACAYNGERKICCCLDNDILSGYPVWNNINISYNEPWKDICYGADVFTLASSTGITLASNDGLRWIKTPCPEGSWNNILRTDYFFMIFSISENNDNLNAVRSSNGGLAGIMFATLNEIISDENTDKAINPQTLKDYLAYRTGKNNSQYPVYGDNLLIECTSTDTRQIKITNINAANQINSYNQINTAGIYIIEKSLQNAPITGNGFLLVQQNSNIIYQFFSLDNLFNTGYMRTYTNNTWGSWKKTLIQQNQIESMDLSDNNISVSENTTYNSSSNIIAEVNGVIKKFNKNDLNESINNSINNAAGNHLYYQNTRNYKLGTLVLGSDNALYYCIAANGTSNIKNPVSSPSYWLKIINSNGKINADNLSKTLGSFALLNNIALTNSAVTGILPENKGGTNTQDGFGWKNAYSDTEFNAKVGLSYPFTTQQLVDAIMKLKQPLFCMVHGWRKGQSFITDFPSSDLSHRTIINYYDANQFYIETIDPFNLTTYICNVSGGKAGAWVQIRKSDGSIPVNVGGTGLTHGALGKPTNADKLAPNQTNNTNCKIGDIIYRYSYGSNPVNQYVPSGGSWLLETFVFDKGAGTCCINLGGVYIVSGDSKLDTNNQFDFIHILTKIA</sequence>
<dbReference type="Proteomes" id="UP000824176">
    <property type="component" value="Unassembled WGS sequence"/>
</dbReference>
<evidence type="ECO:0000256" key="1">
    <source>
        <dbReference type="SAM" id="MobiDB-lite"/>
    </source>
</evidence>
<dbReference type="CDD" id="cd15482">
    <property type="entry name" value="Sialidase_non-viral"/>
    <property type="match status" value="1"/>
</dbReference>
<protein>
    <recommendedName>
        <fullName evidence="4">Photosynthesis system II assembly factor Ycf48/Hcf136-like domain-containing protein</fullName>
    </recommendedName>
</protein>
<evidence type="ECO:0000313" key="2">
    <source>
        <dbReference type="EMBL" id="HIZ88451.1"/>
    </source>
</evidence>
<reference evidence="2" key="2">
    <citation type="submission" date="2021-04" db="EMBL/GenBank/DDBJ databases">
        <authorList>
            <person name="Gilroy R."/>
        </authorList>
    </citation>
    <scope>NUCLEOTIDE SEQUENCE</scope>
    <source>
        <strain evidence="2">ChiW4-1371</strain>
    </source>
</reference>
<dbReference type="SUPFAM" id="SSF110296">
    <property type="entry name" value="Oligoxyloglucan reducing end-specific cellobiohydrolase"/>
    <property type="match status" value="1"/>
</dbReference>
<proteinExistence type="predicted"/>
<dbReference type="CDD" id="cd19958">
    <property type="entry name" value="pyocin_knob"/>
    <property type="match status" value="1"/>
</dbReference>
<gene>
    <name evidence="2" type="ORF">H9804_00770</name>
</gene>
<dbReference type="InterPro" id="IPR015943">
    <property type="entry name" value="WD40/YVTN_repeat-like_dom_sf"/>
</dbReference>
<dbReference type="Gene3D" id="2.130.10.10">
    <property type="entry name" value="YVTN repeat-like/Quinoprotein amine dehydrogenase"/>
    <property type="match status" value="1"/>
</dbReference>
<feature type="region of interest" description="Disordered" evidence="1">
    <location>
        <begin position="1"/>
        <end position="20"/>
    </location>
</feature>
<dbReference type="EMBL" id="DXAQ01000013">
    <property type="protein sequence ID" value="HIZ88451.1"/>
    <property type="molecule type" value="Genomic_DNA"/>
</dbReference>
<organism evidence="2 3">
    <name type="scientific">Candidatus Mucispirillum faecigallinarum</name>
    <dbReference type="NCBI Taxonomy" id="2838699"/>
    <lineage>
        <taxon>Bacteria</taxon>
        <taxon>Pseudomonadati</taxon>
        <taxon>Deferribacterota</taxon>
        <taxon>Deferribacteres</taxon>
        <taxon>Deferribacterales</taxon>
        <taxon>Mucispirillaceae</taxon>
        <taxon>Mucispirillum</taxon>
    </lineage>
</organism>
<evidence type="ECO:0000313" key="3">
    <source>
        <dbReference type="Proteomes" id="UP000824176"/>
    </source>
</evidence>
<accession>A0A9D2GT03</accession>
<reference evidence="2" key="1">
    <citation type="journal article" date="2021" name="PeerJ">
        <title>Extensive microbial diversity within the chicken gut microbiome revealed by metagenomics and culture.</title>
        <authorList>
            <person name="Gilroy R."/>
            <person name="Ravi A."/>
            <person name="Getino M."/>
            <person name="Pursley I."/>
            <person name="Horton D.L."/>
            <person name="Alikhan N.F."/>
            <person name="Baker D."/>
            <person name="Gharbi K."/>
            <person name="Hall N."/>
            <person name="Watson M."/>
            <person name="Adriaenssens E.M."/>
            <person name="Foster-Nyarko E."/>
            <person name="Jarju S."/>
            <person name="Secka A."/>
            <person name="Antonio M."/>
            <person name="Oren A."/>
            <person name="Chaudhuri R.R."/>
            <person name="La Ragione R."/>
            <person name="Hildebrand F."/>
            <person name="Pallen M.J."/>
        </authorList>
    </citation>
    <scope>NUCLEOTIDE SEQUENCE</scope>
    <source>
        <strain evidence="2">ChiW4-1371</strain>
    </source>
</reference>
<dbReference type="AlphaFoldDB" id="A0A9D2GT03"/>
<name>A0A9D2GT03_9BACT</name>
<comment type="caution">
    <text evidence="2">The sequence shown here is derived from an EMBL/GenBank/DDBJ whole genome shotgun (WGS) entry which is preliminary data.</text>
</comment>
<evidence type="ECO:0008006" key="4">
    <source>
        <dbReference type="Google" id="ProtNLM"/>
    </source>
</evidence>